<dbReference type="Pfam" id="PF17917">
    <property type="entry name" value="RT_RNaseH"/>
    <property type="match status" value="1"/>
</dbReference>
<evidence type="ECO:0000313" key="10">
    <source>
        <dbReference type="Proteomes" id="UP001151760"/>
    </source>
</evidence>
<sequence length="412" mass="46719">MLMKPQFFYDHTTKQALGFQNPFYLKKAQQLEPKLYDGNVIKNTSAIVIPDSEETLMLVEESRAYELTGDKPGVPDVPTYGSDDEKISWKSSDELFQKGDDLIDAINHMMSFLTAVVTTRYPTTNNQLRNSSNPRKQATINDGRVNLQPIQGRHAYFATGTTRTYTPGATQANGQILHEEELAFLAEPRIAKGQATQTVITHNAAYQADDLDAYDSDCDELNTAKVALIVNLSHYGSDALAEVTDIQEKNKNQSQNEKTEHENGKTMRSQKVKFKISGLKGLGAVLMQREKVIAYASRQSKIHEKNYTTHDLEHEAVVFTLKIWRHYLYGTKCTVFTNHKSLQHILNQKELNTRQRRWLELLSDYDCNICYHPGKANVIADALSRKERDQPLRVRALVMTIGLDLPKQILNA</sequence>
<evidence type="ECO:0000256" key="3">
    <source>
        <dbReference type="ARBA" id="ARBA00022722"/>
    </source>
</evidence>
<evidence type="ECO:0000256" key="6">
    <source>
        <dbReference type="ARBA" id="ARBA00022918"/>
    </source>
</evidence>
<dbReference type="Proteomes" id="UP001151760">
    <property type="component" value="Unassembled WGS sequence"/>
</dbReference>
<evidence type="ECO:0000313" key="9">
    <source>
        <dbReference type="EMBL" id="GJU01335.1"/>
    </source>
</evidence>
<dbReference type="EMBL" id="BQNB010020954">
    <property type="protein sequence ID" value="GJU01335.1"/>
    <property type="molecule type" value="Genomic_DNA"/>
</dbReference>
<keyword evidence="5" id="KW-0378">Hydrolase</keyword>
<comment type="caution">
    <text evidence="9">The sequence shown here is derived from an EMBL/GenBank/DDBJ whole genome shotgun (WGS) entry which is preliminary data.</text>
</comment>
<evidence type="ECO:0000256" key="1">
    <source>
        <dbReference type="ARBA" id="ARBA00022679"/>
    </source>
</evidence>
<dbReference type="PANTHER" id="PTHR34072">
    <property type="entry name" value="ENZYMATIC POLYPROTEIN-RELATED"/>
    <property type="match status" value="1"/>
</dbReference>
<name>A0ABQ5IMA6_9ASTR</name>
<protein>
    <submittedName>
        <fullName evidence="9">Reverse transcriptase domain-containing protein</fullName>
    </submittedName>
</protein>
<evidence type="ECO:0000256" key="7">
    <source>
        <dbReference type="SAM" id="MobiDB-lite"/>
    </source>
</evidence>
<dbReference type="CDD" id="cd09274">
    <property type="entry name" value="RNase_HI_RT_Ty3"/>
    <property type="match status" value="1"/>
</dbReference>
<dbReference type="GO" id="GO:0003964">
    <property type="term" value="F:RNA-directed DNA polymerase activity"/>
    <property type="evidence" value="ECO:0007669"/>
    <property type="project" value="UniProtKB-KW"/>
</dbReference>
<dbReference type="InterPro" id="IPR043502">
    <property type="entry name" value="DNA/RNA_pol_sf"/>
</dbReference>
<keyword evidence="10" id="KW-1185">Reference proteome</keyword>
<dbReference type="PANTHER" id="PTHR34072:SF52">
    <property type="entry name" value="RIBONUCLEASE H"/>
    <property type="match status" value="1"/>
</dbReference>
<feature type="domain" description="Reverse transcriptase RNase H-like" evidence="8">
    <location>
        <begin position="280"/>
        <end position="365"/>
    </location>
</feature>
<evidence type="ECO:0000256" key="4">
    <source>
        <dbReference type="ARBA" id="ARBA00022759"/>
    </source>
</evidence>
<keyword evidence="2" id="KW-0548">Nucleotidyltransferase</keyword>
<keyword evidence="3" id="KW-0540">Nuclease</keyword>
<keyword evidence="4" id="KW-0255">Endonuclease</keyword>
<organism evidence="9 10">
    <name type="scientific">Tanacetum coccineum</name>
    <dbReference type="NCBI Taxonomy" id="301880"/>
    <lineage>
        <taxon>Eukaryota</taxon>
        <taxon>Viridiplantae</taxon>
        <taxon>Streptophyta</taxon>
        <taxon>Embryophyta</taxon>
        <taxon>Tracheophyta</taxon>
        <taxon>Spermatophyta</taxon>
        <taxon>Magnoliopsida</taxon>
        <taxon>eudicotyledons</taxon>
        <taxon>Gunneridae</taxon>
        <taxon>Pentapetalae</taxon>
        <taxon>asterids</taxon>
        <taxon>campanulids</taxon>
        <taxon>Asterales</taxon>
        <taxon>Asteraceae</taxon>
        <taxon>Asteroideae</taxon>
        <taxon>Anthemideae</taxon>
        <taxon>Anthemidinae</taxon>
        <taxon>Tanacetum</taxon>
    </lineage>
</organism>
<feature type="compositionally biased region" description="Basic and acidic residues" evidence="7">
    <location>
        <begin position="248"/>
        <end position="265"/>
    </location>
</feature>
<reference evidence="9" key="2">
    <citation type="submission" date="2022-01" db="EMBL/GenBank/DDBJ databases">
        <authorList>
            <person name="Yamashiro T."/>
            <person name="Shiraishi A."/>
            <person name="Satake H."/>
            <person name="Nakayama K."/>
        </authorList>
    </citation>
    <scope>NUCLEOTIDE SEQUENCE</scope>
</reference>
<dbReference type="SUPFAM" id="SSF56672">
    <property type="entry name" value="DNA/RNA polymerases"/>
    <property type="match status" value="1"/>
</dbReference>
<gene>
    <name evidence="9" type="ORF">Tco_1111673</name>
</gene>
<dbReference type="InterPro" id="IPR041373">
    <property type="entry name" value="RT_RNaseH"/>
</dbReference>
<keyword evidence="1" id="KW-0808">Transferase</keyword>
<keyword evidence="6 9" id="KW-0695">RNA-directed DNA polymerase</keyword>
<evidence type="ECO:0000256" key="2">
    <source>
        <dbReference type="ARBA" id="ARBA00022695"/>
    </source>
</evidence>
<proteinExistence type="predicted"/>
<reference evidence="9" key="1">
    <citation type="journal article" date="2022" name="Int. J. Mol. Sci.">
        <title>Draft Genome of Tanacetum Coccineum: Genomic Comparison of Closely Related Tanacetum-Family Plants.</title>
        <authorList>
            <person name="Yamashiro T."/>
            <person name="Shiraishi A."/>
            <person name="Nakayama K."/>
            <person name="Satake H."/>
        </authorList>
    </citation>
    <scope>NUCLEOTIDE SEQUENCE</scope>
</reference>
<evidence type="ECO:0000259" key="8">
    <source>
        <dbReference type="Pfam" id="PF17917"/>
    </source>
</evidence>
<evidence type="ECO:0000256" key="5">
    <source>
        <dbReference type="ARBA" id="ARBA00022801"/>
    </source>
</evidence>
<feature type="region of interest" description="Disordered" evidence="7">
    <location>
        <begin position="248"/>
        <end position="267"/>
    </location>
</feature>
<accession>A0ABQ5IMA6</accession>